<evidence type="ECO:0000256" key="1">
    <source>
        <dbReference type="ARBA" id="ARBA00022723"/>
    </source>
</evidence>
<reference evidence="4 5" key="1">
    <citation type="submission" date="2020-03" db="EMBL/GenBank/DDBJ databases">
        <title>Draft Genome Sequence of Cudoniella acicularis.</title>
        <authorList>
            <person name="Buettner E."/>
            <person name="Kellner H."/>
        </authorList>
    </citation>
    <scope>NUCLEOTIDE SEQUENCE [LARGE SCALE GENOMIC DNA]</scope>
    <source>
        <strain evidence="4 5">DSM 108380</strain>
    </source>
</reference>
<keyword evidence="3" id="KW-0349">Heme</keyword>
<evidence type="ECO:0000313" key="4">
    <source>
        <dbReference type="EMBL" id="KAF4612597.1"/>
    </source>
</evidence>
<dbReference type="InterPro" id="IPR001128">
    <property type="entry name" value="Cyt_P450"/>
</dbReference>
<dbReference type="AlphaFoldDB" id="A0A8H4VK51"/>
<evidence type="ECO:0000256" key="3">
    <source>
        <dbReference type="RuleBase" id="RU000461"/>
    </source>
</evidence>
<keyword evidence="3" id="KW-0503">Monooxygenase</keyword>
<evidence type="ECO:0000256" key="2">
    <source>
        <dbReference type="ARBA" id="ARBA00023004"/>
    </source>
</evidence>
<dbReference type="Proteomes" id="UP000566819">
    <property type="component" value="Unassembled WGS sequence"/>
</dbReference>
<dbReference type="GO" id="GO:0016705">
    <property type="term" value="F:oxidoreductase activity, acting on paired donors, with incorporation or reduction of molecular oxygen"/>
    <property type="evidence" value="ECO:0007669"/>
    <property type="project" value="InterPro"/>
</dbReference>
<dbReference type="SUPFAM" id="SSF48264">
    <property type="entry name" value="Cytochrome P450"/>
    <property type="match status" value="1"/>
</dbReference>
<dbReference type="GO" id="GO:0004497">
    <property type="term" value="F:monooxygenase activity"/>
    <property type="evidence" value="ECO:0007669"/>
    <property type="project" value="UniProtKB-KW"/>
</dbReference>
<dbReference type="GO" id="GO:0005506">
    <property type="term" value="F:iron ion binding"/>
    <property type="evidence" value="ECO:0007669"/>
    <property type="project" value="InterPro"/>
</dbReference>
<comment type="similarity">
    <text evidence="3">Belongs to the cytochrome P450 family.</text>
</comment>
<gene>
    <name evidence="4" type="ORF">G7Y89_g15581</name>
</gene>
<accession>A0A8H4VK51</accession>
<name>A0A8H4VK51_9HELO</name>
<protein>
    <recommendedName>
        <fullName evidence="6">Cytochrome P450</fullName>
    </recommendedName>
</protein>
<dbReference type="PROSITE" id="PS00086">
    <property type="entry name" value="CYTOCHROME_P450"/>
    <property type="match status" value="1"/>
</dbReference>
<evidence type="ECO:0008006" key="6">
    <source>
        <dbReference type="Google" id="ProtNLM"/>
    </source>
</evidence>
<dbReference type="InterPro" id="IPR017972">
    <property type="entry name" value="Cyt_P450_CS"/>
</dbReference>
<dbReference type="GO" id="GO:0020037">
    <property type="term" value="F:heme binding"/>
    <property type="evidence" value="ECO:0007669"/>
    <property type="project" value="InterPro"/>
</dbReference>
<proteinExistence type="inferred from homology"/>
<keyword evidence="2 3" id="KW-0408">Iron</keyword>
<keyword evidence="1 3" id="KW-0479">Metal-binding</keyword>
<keyword evidence="5" id="KW-1185">Reference proteome</keyword>
<evidence type="ECO:0000313" key="5">
    <source>
        <dbReference type="Proteomes" id="UP000566819"/>
    </source>
</evidence>
<organism evidence="4 5">
    <name type="scientific">Cudoniella acicularis</name>
    <dbReference type="NCBI Taxonomy" id="354080"/>
    <lineage>
        <taxon>Eukaryota</taxon>
        <taxon>Fungi</taxon>
        <taxon>Dikarya</taxon>
        <taxon>Ascomycota</taxon>
        <taxon>Pezizomycotina</taxon>
        <taxon>Leotiomycetes</taxon>
        <taxon>Helotiales</taxon>
        <taxon>Tricladiaceae</taxon>
        <taxon>Cudoniella</taxon>
    </lineage>
</organism>
<dbReference type="OrthoDB" id="3934656at2759"/>
<dbReference type="Pfam" id="PF00067">
    <property type="entry name" value="p450"/>
    <property type="match status" value="1"/>
</dbReference>
<dbReference type="Gene3D" id="1.10.630.10">
    <property type="entry name" value="Cytochrome P450"/>
    <property type="match status" value="1"/>
</dbReference>
<dbReference type="InterPro" id="IPR036396">
    <property type="entry name" value="Cyt_P450_sf"/>
</dbReference>
<dbReference type="EMBL" id="JAAMPI010002510">
    <property type="protein sequence ID" value="KAF4612597.1"/>
    <property type="molecule type" value="Genomic_DNA"/>
</dbReference>
<keyword evidence="3" id="KW-0560">Oxidoreductase</keyword>
<sequence>MNLYHFAFGAGTRACIGRNISLLEIGKALPTWLRIFDIALADPEKDWRVHNAFVVKQLDATAYFSMREAPKLEKSGGFEKEMVNVEVERV</sequence>
<comment type="caution">
    <text evidence="4">The sequence shown here is derived from an EMBL/GenBank/DDBJ whole genome shotgun (WGS) entry which is preliminary data.</text>
</comment>